<feature type="compositionally biased region" description="Basic residues" evidence="3">
    <location>
        <begin position="433"/>
        <end position="444"/>
    </location>
</feature>
<evidence type="ECO:0000313" key="6">
    <source>
        <dbReference type="Proteomes" id="UP001049176"/>
    </source>
</evidence>
<gene>
    <name evidence="5" type="ORF">E1B28_004245</name>
</gene>
<dbReference type="GO" id="GO:0051999">
    <property type="term" value="P:mannosyl-inositol phosphorylceramide biosynthetic process"/>
    <property type="evidence" value="ECO:0007669"/>
    <property type="project" value="TreeGrafter"/>
</dbReference>
<name>A0A9P8ACC7_9AGAR</name>
<dbReference type="FunFam" id="3.90.550.20:FF:000005">
    <property type="entry name" value="Unplaced genomic scaffold supercont1.17, whole genome shotgun sequence"/>
    <property type="match status" value="1"/>
</dbReference>
<evidence type="ECO:0000313" key="5">
    <source>
        <dbReference type="EMBL" id="KAG7096836.1"/>
    </source>
</evidence>
<dbReference type="GeneID" id="66073321"/>
<evidence type="ECO:0000256" key="3">
    <source>
        <dbReference type="SAM" id="MobiDB-lite"/>
    </source>
</evidence>
<feature type="region of interest" description="Disordered" evidence="3">
    <location>
        <begin position="332"/>
        <end position="361"/>
    </location>
</feature>
<keyword evidence="4" id="KW-0472">Membrane</keyword>
<dbReference type="SUPFAM" id="SSF53448">
    <property type="entry name" value="Nucleotide-diphospho-sugar transferases"/>
    <property type="match status" value="1"/>
</dbReference>
<feature type="transmembrane region" description="Helical" evidence="4">
    <location>
        <begin position="285"/>
        <end position="304"/>
    </location>
</feature>
<dbReference type="InterPro" id="IPR029044">
    <property type="entry name" value="Nucleotide-diphossugar_trans"/>
</dbReference>
<feature type="compositionally biased region" description="Low complexity" evidence="3">
    <location>
        <begin position="336"/>
        <end position="356"/>
    </location>
</feature>
<dbReference type="RefSeq" id="XP_043013306.1">
    <property type="nucleotide sequence ID" value="XM_043148706.1"/>
</dbReference>
<dbReference type="Proteomes" id="UP001049176">
    <property type="component" value="Chromosome 2"/>
</dbReference>
<dbReference type="GO" id="GO:0000030">
    <property type="term" value="F:mannosyltransferase activity"/>
    <property type="evidence" value="ECO:0007669"/>
    <property type="project" value="TreeGrafter"/>
</dbReference>
<keyword evidence="6" id="KW-1185">Reference proteome</keyword>
<dbReference type="InterPro" id="IPR051706">
    <property type="entry name" value="Glycosyltransferase_domain"/>
</dbReference>
<proteinExistence type="inferred from homology"/>
<protein>
    <recommendedName>
        <fullName evidence="7">Glycosyltransferase family 32 protein</fullName>
    </recommendedName>
</protein>
<dbReference type="PANTHER" id="PTHR32385:SF15">
    <property type="entry name" value="INOSITOL PHOSPHOCERAMIDE MANNOSYLTRANSFERASE 1"/>
    <property type="match status" value="1"/>
</dbReference>
<evidence type="ECO:0008006" key="7">
    <source>
        <dbReference type="Google" id="ProtNLM"/>
    </source>
</evidence>
<dbReference type="EMBL" id="CM032182">
    <property type="protein sequence ID" value="KAG7096836.1"/>
    <property type="molecule type" value="Genomic_DNA"/>
</dbReference>
<feature type="compositionally biased region" description="Polar residues" evidence="3">
    <location>
        <begin position="529"/>
        <end position="539"/>
    </location>
</feature>
<dbReference type="OrthoDB" id="3647at2759"/>
<keyword evidence="4" id="KW-0812">Transmembrane</keyword>
<dbReference type="GO" id="GO:0016020">
    <property type="term" value="C:membrane"/>
    <property type="evidence" value="ECO:0007669"/>
    <property type="project" value="GOC"/>
</dbReference>
<keyword evidence="4" id="KW-1133">Transmembrane helix</keyword>
<dbReference type="InterPro" id="IPR007577">
    <property type="entry name" value="GlycoTrfase_DXD_sugar-bd_CS"/>
</dbReference>
<organism evidence="5 6">
    <name type="scientific">Marasmius oreades</name>
    <name type="common">fairy-ring Marasmius</name>
    <dbReference type="NCBI Taxonomy" id="181124"/>
    <lineage>
        <taxon>Eukaryota</taxon>
        <taxon>Fungi</taxon>
        <taxon>Dikarya</taxon>
        <taxon>Basidiomycota</taxon>
        <taxon>Agaricomycotina</taxon>
        <taxon>Agaricomycetes</taxon>
        <taxon>Agaricomycetidae</taxon>
        <taxon>Agaricales</taxon>
        <taxon>Marasmiineae</taxon>
        <taxon>Marasmiaceae</taxon>
        <taxon>Marasmius</taxon>
    </lineage>
</organism>
<dbReference type="KEGG" id="more:E1B28_004245"/>
<dbReference type="PANTHER" id="PTHR32385">
    <property type="entry name" value="MANNOSYL PHOSPHORYLINOSITOL CERAMIDE SYNTHASE"/>
    <property type="match status" value="1"/>
</dbReference>
<comment type="similarity">
    <text evidence="1">Belongs to the glycosyltransferase 32 family.</text>
</comment>
<comment type="caution">
    <text evidence="5">The sequence shown here is derived from an EMBL/GenBank/DDBJ whole genome shotgun (WGS) entry which is preliminary data.</text>
</comment>
<evidence type="ECO:0000256" key="4">
    <source>
        <dbReference type="SAM" id="Phobius"/>
    </source>
</evidence>
<evidence type="ECO:0000256" key="2">
    <source>
        <dbReference type="ARBA" id="ARBA00022679"/>
    </source>
</evidence>
<dbReference type="Pfam" id="PF04488">
    <property type="entry name" value="Gly_transf_sug"/>
    <property type="match status" value="1"/>
</dbReference>
<sequence length="539" mass="61080">MPRRRRPFFLFLSVLGLFLFGTVIVLSSITYYLAIDPSAYLSELDVPILENNVRWNASEHGQVERIPRILHQTWRTKKVPQRWRSISQECREMMPDYEYMLWSDESSRQFIAEHYPWFLDTYNDYQYNIQRADAIRYFVLNHYGGVYLDLDIGCMHPLDPLLIHPVILPKTIPVGVSNDLMFAEKGHPFLAQTIHNLVTFDHSWILNYPTVMFSTGPMFLSAQYGIFTSAHGTDDPIRILPKFLYGKNAREGEAPNAFFSHFYGSSWHADDAAFIGFLGNWGKSLLWIGLVVLFFGLVVIGVPGRRHRYTLRRIGGYDVLFPRRSQRTGHWHVHLPRSATASTSSTAPSTPEDSAPGSPIDSDVPVPVLHLPFDMSPSSPGSSELSFSTDSYTGREAFAGQSRASPVLDTVRRVRNKMASLTGLRDPIDGRKSHSHRPRRHRSGASRGVMFFLPAIFAQSHDLELGQDNEVPLFTRPIIRRSSRNRLDRQCYTDEDSPGSSQDAEQHGQLIDLGSEGDADLSNPFVPRTTETSPHSLLS</sequence>
<feature type="region of interest" description="Disordered" evidence="3">
    <location>
        <begin position="424"/>
        <end position="445"/>
    </location>
</feature>
<evidence type="ECO:0000256" key="1">
    <source>
        <dbReference type="ARBA" id="ARBA00009003"/>
    </source>
</evidence>
<accession>A0A9P8ACC7</accession>
<feature type="region of interest" description="Disordered" evidence="3">
    <location>
        <begin position="487"/>
        <end position="539"/>
    </location>
</feature>
<dbReference type="AlphaFoldDB" id="A0A9P8ACC7"/>
<dbReference type="Gene3D" id="3.90.550.20">
    <property type="match status" value="1"/>
</dbReference>
<reference evidence="5" key="1">
    <citation type="journal article" date="2021" name="Genome Biol. Evol.">
        <title>The assembled and annotated genome of the fairy-ring fungus Marasmius oreades.</title>
        <authorList>
            <person name="Hiltunen M."/>
            <person name="Ament-Velasquez S.L."/>
            <person name="Johannesson H."/>
        </authorList>
    </citation>
    <scope>NUCLEOTIDE SEQUENCE</scope>
    <source>
        <strain evidence="5">03SP1</strain>
    </source>
</reference>
<keyword evidence="2" id="KW-0808">Transferase</keyword>